<evidence type="ECO:0000256" key="1">
    <source>
        <dbReference type="SAM" id="Phobius"/>
    </source>
</evidence>
<comment type="caution">
    <text evidence="2">The sequence shown here is derived from an EMBL/GenBank/DDBJ whole genome shotgun (WGS) entry which is preliminary data.</text>
</comment>
<feature type="transmembrane region" description="Helical" evidence="1">
    <location>
        <begin position="33"/>
        <end position="50"/>
    </location>
</feature>
<feature type="transmembrane region" description="Helical" evidence="1">
    <location>
        <begin position="103"/>
        <end position="124"/>
    </location>
</feature>
<dbReference type="EMBL" id="MSPT01000017">
    <property type="protein sequence ID" value="ONK26191.1"/>
    <property type="molecule type" value="Genomic_DNA"/>
</dbReference>
<dbReference type="EMBL" id="MSPR01000015">
    <property type="protein sequence ID" value="ONK27602.1"/>
    <property type="molecule type" value="Genomic_DNA"/>
</dbReference>
<accession>A0AB36JS05</accession>
<keyword evidence="1" id="KW-1133">Transmembrane helix</keyword>
<sequence>MKRIKCFGVRIAGLLILSGSIIRQIDSLKLANSFLQSQINVVFLLILLSLSFRDVSFLSLKVAYTPIIYTYFFYHKTMKTFILSGFLDGICSEVLKLLQIERFAINSVSLCLYLLFLILAYLAFLKYVKK</sequence>
<gene>
    <name evidence="3" type="ORF">BVE84_07920</name>
    <name evidence="2" type="ORF">BVE86_08080</name>
</gene>
<organism evidence="2 4">
    <name type="scientific">Streptococcus azizii</name>
    <dbReference type="NCBI Taxonomy" id="1579424"/>
    <lineage>
        <taxon>Bacteria</taxon>
        <taxon>Bacillati</taxon>
        <taxon>Bacillota</taxon>
        <taxon>Bacilli</taxon>
        <taxon>Lactobacillales</taxon>
        <taxon>Streptococcaceae</taxon>
        <taxon>Streptococcus</taxon>
    </lineage>
</organism>
<reference evidence="4 5" key="1">
    <citation type="submission" date="2016-12" db="EMBL/GenBank/DDBJ databases">
        <authorList>
            <person name="Gulvik C.A."/>
        </authorList>
    </citation>
    <scope>NUCLEOTIDE SEQUENCE [LARGE SCALE GENOMIC DNA]</scope>
    <source>
        <strain evidence="3 5">12-5202</strain>
        <strain evidence="2 4">12-5291</strain>
    </source>
</reference>
<evidence type="ECO:0000313" key="2">
    <source>
        <dbReference type="EMBL" id="ONK26191.1"/>
    </source>
</evidence>
<evidence type="ECO:0000313" key="3">
    <source>
        <dbReference type="EMBL" id="ONK27602.1"/>
    </source>
</evidence>
<dbReference type="RefSeq" id="WP_076996503.1">
    <property type="nucleotide sequence ID" value="NZ_MSPR01000015.1"/>
</dbReference>
<dbReference type="Proteomes" id="UP000188946">
    <property type="component" value="Unassembled WGS sequence"/>
</dbReference>
<dbReference type="AlphaFoldDB" id="A0AB36JS05"/>
<proteinExistence type="predicted"/>
<keyword evidence="5" id="KW-1185">Reference proteome</keyword>
<evidence type="ECO:0000313" key="5">
    <source>
        <dbReference type="Proteomes" id="UP000188946"/>
    </source>
</evidence>
<protein>
    <submittedName>
        <fullName evidence="2">Uncharacterized protein</fullName>
    </submittedName>
</protein>
<dbReference type="Proteomes" id="UP000188600">
    <property type="component" value="Unassembled WGS sequence"/>
</dbReference>
<keyword evidence="1" id="KW-0812">Transmembrane</keyword>
<feature type="transmembrane region" description="Helical" evidence="1">
    <location>
        <begin position="57"/>
        <end position="74"/>
    </location>
</feature>
<name>A0AB36JS05_9STRE</name>
<keyword evidence="1" id="KW-0472">Membrane</keyword>
<evidence type="ECO:0000313" key="4">
    <source>
        <dbReference type="Proteomes" id="UP000188600"/>
    </source>
</evidence>